<dbReference type="RefSeq" id="WP_140924285.1">
    <property type="nucleotide sequence ID" value="NZ_VHIZ01000050.1"/>
</dbReference>
<organism evidence="2 3">
    <name type="scientific">Pantoea anthophila</name>
    <dbReference type="NCBI Taxonomy" id="470931"/>
    <lineage>
        <taxon>Bacteria</taxon>
        <taxon>Pseudomonadati</taxon>
        <taxon>Pseudomonadota</taxon>
        <taxon>Gammaproteobacteria</taxon>
        <taxon>Enterobacterales</taxon>
        <taxon>Erwiniaceae</taxon>
        <taxon>Pantoea</taxon>
    </lineage>
</organism>
<sequence length="227" mass="25670">MNPYEQHYRQLLANGAVAWAGEGYLRAKKQQEEIFQWLRTHHYLPEPGAPVLEMGCGNGAMAAQSLAEQGYSVWGVDWSETAIEWAEKRFQQAGLTATFLVGNVCHIDRCQAATFELIIDGSCLHCLIDDDRQRFFAEVRRLLSPEGRFVIGSMCGTPRHSADIAAYDPCSHHLWKAGKPWRTLKTLPDLRREVESAHFTVEAVSVNENAWWDHATIVCSQQKRLTA</sequence>
<dbReference type="GO" id="GO:0008168">
    <property type="term" value="F:methyltransferase activity"/>
    <property type="evidence" value="ECO:0007669"/>
    <property type="project" value="UniProtKB-KW"/>
</dbReference>
<keyword evidence="2" id="KW-0489">Methyltransferase</keyword>
<accession>A0ABY2Z517</accession>
<protein>
    <submittedName>
        <fullName evidence="2">Class I SAM-dependent methyltransferase</fullName>
    </submittedName>
</protein>
<evidence type="ECO:0000313" key="3">
    <source>
        <dbReference type="Proteomes" id="UP000316142"/>
    </source>
</evidence>
<dbReference type="PANTHER" id="PTHR12843:SF5">
    <property type="entry name" value="EEF1A LYSINE METHYLTRANSFERASE 2"/>
    <property type="match status" value="1"/>
</dbReference>
<dbReference type="CDD" id="cd02440">
    <property type="entry name" value="AdoMet_MTases"/>
    <property type="match status" value="1"/>
</dbReference>
<keyword evidence="3" id="KW-1185">Reference proteome</keyword>
<comment type="caution">
    <text evidence="2">The sequence shown here is derived from an EMBL/GenBank/DDBJ whole genome shotgun (WGS) entry which is preliminary data.</text>
</comment>
<dbReference type="GO" id="GO:0032259">
    <property type="term" value="P:methylation"/>
    <property type="evidence" value="ECO:0007669"/>
    <property type="project" value="UniProtKB-KW"/>
</dbReference>
<dbReference type="Gene3D" id="3.40.50.150">
    <property type="entry name" value="Vaccinia Virus protein VP39"/>
    <property type="match status" value="1"/>
</dbReference>
<dbReference type="InterPro" id="IPR041698">
    <property type="entry name" value="Methyltransf_25"/>
</dbReference>
<evidence type="ECO:0000259" key="1">
    <source>
        <dbReference type="Pfam" id="PF13649"/>
    </source>
</evidence>
<feature type="domain" description="Methyltransferase" evidence="1">
    <location>
        <begin position="51"/>
        <end position="147"/>
    </location>
</feature>
<gene>
    <name evidence="2" type="ORF">FJW00_12285</name>
</gene>
<name>A0ABY2Z517_9GAMM</name>
<evidence type="ECO:0000313" key="2">
    <source>
        <dbReference type="EMBL" id="TPV24301.1"/>
    </source>
</evidence>
<proteinExistence type="predicted"/>
<dbReference type="EMBL" id="VHIZ01000050">
    <property type="protein sequence ID" value="TPV24301.1"/>
    <property type="molecule type" value="Genomic_DNA"/>
</dbReference>
<keyword evidence="2" id="KW-0808">Transferase</keyword>
<reference evidence="2 3" key="1">
    <citation type="submission" date="2019-06" db="EMBL/GenBank/DDBJ databases">
        <title>Taxogenomics and systematics of the genus Pantoea.</title>
        <authorList>
            <person name="Tambong J.T."/>
        </authorList>
    </citation>
    <scope>NUCLEOTIDE SEQUENCE [LARGE SCALE GENOMIC DNA]</scope>
    <source>
        <strain evidence="2 3">LMG 2558</strain>
    </source>
</reference>
<dbReference type="Pfam" id="PF13649">
    <property type="entry name" value="Methyltransf_25"/>
    <property type="match status" value="1"/>
</dbReference>
<dbReference type="Proteomes" id="UP000316142">
    <property type="component" value="Unassembled WGS sequence"/>
</dbReference>
<dbReference type="InterPro" id="IPR029063">
    <property type="entry name" value="SAM-dependent_MTases_sf"/>
</dbReference>
<dbReference type="PANTHER" id="PTHR12843">
    <property type="entry name" value="PROTEIN-LYSINE N-METHYLTRANSFERASE METTL10"/>
    <property type="match status" value="1"/>
</dbReference>
<dbReference type="SUPFAM" id="SSF53335">
    <property type="entry name" value="S-adenosyl-L-methionine-dependent methyltransferases"/>
    <property type="match status" value="1"/>
</dbReference>